<evidence type="ECO:0000259" key="7">
    <source>
        <dbReference type="Pfam" id="PF14322"/>
    </source>
</evidence>
<dbReference type="InterPro" id="IPR011990">
    <property type="entry name" value="TPR-like_helical_dom_sf"/>
</dbReference>
<dbReference type="eggNOG" id="COG3193">
    <property type="taxonomic scope" value="Bacteria"/>
</dbReference>
<dbReference type="Pfam" id="PF07980">
    <property type="entry name" value="SusD_RagB"/>
    <property type="match status" value="1"/>
</dbReference>
<dbReference type="GO" id="GO:0009279">
    <property type="term" value="C:cell outer membrane"/>
    <property type="evidence" value="ECO:0007669"/>
    <property type="project" value="UniProtKB-SubCell"/>
</dbReference>
<evidence type="ECO:0000313" key="9">
    <source>
        <dbReference type="Proteomes" id="UP000028713"/>
    </source>
</evidence>
<comment type="caution">
    <text evidence="8">The sequence shown here is derived from an EMBL/GenBank/DDBJ whole genome shotgun (WGS) entry which is preliminary data.</text>
</comment>
<accession>A0A085Z2N0</accession>
<feature type="domain" description="RagB/SusD" evidence="6">
    <location>
        <begin position="341"/>
        <end position="524"/>
    </location>
</feature>
<comment type="subcellular location">
    <subcellularLocation>
        <location evidence="1">Cell outer membrane</location>
    </subcellularLocation>
</comment>
<gene>
    <name evidence="8" type="ORF">IX39_14825</name>
</gene>
<dbReference type="PROSITE" id="PS51257">
    <property type="entry name" value="PROKAR_LIPOPROTEIN"/>
    <property type="match status" value="1"/>
</dbReference>
<dbReference type="OrthoDB" id="630434at2"/>
<proteinExistence type="inferred from homology"/>
<dbReference type="InterPro" id="IPR033985">
    <property type="entry name" value="SusD-like_N"/>
</dbReference>
<keyword evidence="3" id="KW-0732">Signal</keyword>
<dbReference type="InterPro" id="IPR012944">
    <property type="entry name" value="SusD_RagB_dom"/>
</dbReference>
<evidence type="ECO:0000256" key="1">
    <source>
        <dbReference type="ARBA" id="ARBA00004442"/>
    </source>
</evidence>
<evidence type="ECO:0000256" key="4">
    <source>
        <dbReference type="ARBA" id="ARBA00023136"/>
    </source>
</evidence>
<protein>
    <recommendedName>
        <fullName evidence="10">Carbohydrate-binding protein SusD</fullName>
    </recommendedName>
</protein>
<dbReference type="SUPFAM" id="SSF48452">
    <property type="entry name" value="TPR-like"/>
    <property type="match status" value="1"/>
</dbReference>
<comment type="similarity">
    <text evidence="2">Belongs to the SusD family.</text>
</comment>
<keyword evidence="4" id="KW-0472">Membrane</keyword>
<evidence type="ECO:0000256" key="3">
    <source>
        <dbReference type="ARBA" id="ARBA00022729"/>
    </source>
</evidence>
<dbReference type="RefSeq" id="WP_034677948.1">
    <property type="nucleotide sequence ID" value="NZ_FPAP01000002.1"/>
</dbReference>
<dbReference type="Proteomes" id="UP000028713">
    <property type="component" value="Unassembled WGS sequence"/>
</dbReference>
<evidence type="ECO:0000256" key="5">
    <source>
        <dbReference type="ARBA" id="ARBA00023237"/>
    </source>
</evidence>
<reference evidence="8 9" key="1">
    <citation type="submission" date="2014-07" db="EMBL/GenBank/DDBJ databases">
        <title>Genome of Chryseobacterium formosense LMG 24722.</title>
        <authorList>
            <person name="Pipes S.E."/>
            <person name="Stropko S.J."/>
            <person name="Newman J.D."/>
        </authorList>
    </citation>
    <scope>NUCLEOTIDE SEQUENCE [LARGE SCALE GENOMIC DNA]</scope>
    <source>
        <strain evidence="8 9">LMG 24722</strain>
    </source>
</reference>
<evidence type="ECO:0000259" key="6">
    <source>
        <dbReference type="Pfam" id="PF07980"/>
    </source>
</evidence>
<dbReference type="Pfam" id="PF14322">
    <property type="entry name" value="SusD-like_3"/>
    <property type="match status" value="1"/>
</dbReference>
<evidence type="ECO:0000256" key="2">
    <source>
        <dbReference type="ARBA" id="ARBA00006275"/>
    </source>
</evidence>
<sequence>MKNYIKLVLLSAGTLFVSCDNDLLEPYTPGQLTEEVALKTSTDLGNLMNSAYANISSRSEAVDVSVFTDEVSIGFGNGGQGVGDDYVFLMNPGSSLPQNIWANSYAALARINRVIKYADIIVPSNAADAQVIARIKAQALTMRAYCHLRLLAYFTTDMKDNNALAAIISDRVFTSTESQNPRATNGAFYAFIHSDLDTAISLFTANPTAFSNVTANEIFARGLKARAYAYKGDYSNALTYATQVINSGLVLANPTQYRQVFFSDNQPINAEVIFKLRRTPVQNAQASNLHNGWVSLQPNLAGSPFYEMSRSLHNVLNPTNLPGSDVATLGDVRANVNIAPSSIIDQTYLTSTDIRNTDKIIINKHGGTASGTTTWATTASNTNNNDFKIMRLSEMYLIRAEAYADAANLNLAAAAANVKSIRDARFGAAQAAPVYSSASQAWAGILNERRIEFSYEGYRFIDLKRLGTLAGQGIDRHPADYSYSSAIYPGANPTNLPLNSFKWALPIPQVEINVNKIIQQNPGY</sequence>
<evidence type="ECO:0008006" key="10">
    <source>
        <dbReference type="Google" id="ProtNLM"/>
    </source>
</evidence>
<name>A0A085Z2N0_9FLAO</name>
<keyword evidence="9" id="KW-1185">Reference proteome</keyword>
<dbReference type="STRING" id="236814.IX39_14825"/>
<feature type="domain" description="SusD-like N-terminal" evidence="7">
    <location>
        <begin position="46"/>
        <end position="210"/>
    </location>
</feature>
<keyword evidence="5" id="KW-0998">Cell outer membrane</keyword>
<evidence type="ECO:0000313" key="8">
    <source>
        <dbReference type="EMBL" id="KFE98693.1"/>
    </source>
</evidence>
<dbReference type="AlphaFoldDB" id="A0A085Z2N0"/>
<dbReference type="EMBL" id="JPRP01000002">
    <property type="protein sequence ID" value="KFE98693.1"/>
    <property type="molecule type" value="Genomic_DNA"/>
</dbReference>
<organism evidence="8 9">
    <name type="scientific">Chryseobacterium formosense</name>
    <dbReference type="NCBI Taxonomy" id="236814"/>
    <lineage>
        <taxon>Bacteria</taxon>
        <taxon>Pseudomonadati</taxon>
        <taxon>Bacteroidota</taxon>
        <taxon>Flavobacteriia</taxon>
        <taxon>Flavobacteriales</taxon>
        <taxon>Weeksellaceae</taxon>
        <taxon>Chryseobacterium group</taxon>
        <taxon>Chryseobacterium</taxon>
    </lineage>
</organism>
<dbReference type="Gene3D" id="1.25.40.390">
    <property type="match status" value="1"/>
</dbReference>